<dbReference type="InterPro" id="IPR013096">
    <property type="entry name" value="Cupin_2"/>
</dbReference>
<dbReference type="AlphaFoldDB" id="A0A7L7L238"/>
<dbReference type="SUPFAM" id="SSF51182">
    <property type="entry name" value="RmlC-like cupins"/>
    <property type="match status" value="1"/>
</dbReference>
<proteinExistence type="predicted"/>
<dbReference type="CDD" id="cd02230">
    <property type="entry name" value="cupin_HP0902-like"/>
    <property type="match status" value="1"/>
</dbReference>
<sequence length="108" mass="11914">MLSEPKYVPTDLENVTDQISYQPEKFSSKILLNNGQQKSILFAFTAGQELKTHTTPQPALLIMLEGTCLFQIKDGPSKELTAGEVIVIPADIPHSLVAVTNFKMILVK</sequence>
<dbReference type="EMBL" id="CP055153">
    <property type="protein sequence ID" value="QMU26645.1"/>
    <property type="molecule type" value="Genomic_DNA"/>
</dbReference>
<dbReference type="InterPro" id="IPR014710">
    <property type="entry name" value="RmlC-like_jellyroll"/>
</dbReference>
<organism evidence="2 3">
    <name type="scientific">Adhaeribacter radiodurans</name>
    <dbReference type="NCBI Taxonomy" id="2745197"/>
    <lineage>
        <taxon>Bacteria</taxon>
        <taxon>Pseudomonadati</taxon>
        <taxon>Bacteroidota</taxon>
        <taxon>Cytophagia</taxon>
        <taxon>Cytophagales</taxon>
        <taxon>Hymenobacteraceae</taxon>
        <taxon>Adhaeribacter</taxon>
    </lineage>
</organism>
<feature type="domain" description="Cupin type-2" evidence="1">
    <location>
        <begin position="42"/>
        <end position="104"/>
    </location>
</feature>
<evidence type="ECO:0000313" key="2">
    <source>
        <dbReference type="EMBL" id="QMU26645.1"/>
    </source>
</evidence>
<gene>
    <name evidence="2" type="ORF">HUW48_00745</name>
</gene>
<evidence type="ECO:0000313" key="3">
    <source>
        <dbReference type="Proteomes" id="UP000514509"/>
    </source>
</evidence>
<reference evidence="2 3" key="2">
    <citation type="submission" date="2020-08" db="EMBL/GenBank/DDBJ databases">
        <title>Adhaeribacter dokdonensis sp. nov., isolated from the rhizosphere of Elymus tsukushiensis, a plant native to the Dokdo Islands, Republic of Korea.</title>
        <authorList>
            <person name="Ghim S.Y."/>
        </authorList>
    </citation>
    <scope>NUCLEOTIDE SEQUENCE [LARGE SCALE GENOMIC DNA]</scope>
    <source>
        <strain evidence="2 3">KUDC8001</strain>
    </source>
</reference>
<dbReference type="PANTHER" id="PTHR37694:SF1">
    <property type="entry name" value="SLR8022 PROTEIN"/>
    <property type="match status" value="1"/>
</dbReference>
<keyword evidence="3" id="KW-1185">Reference proteome</keyword>
<dbReference type="RefSeq" id="WP_182413849.1">
    <property type="nucleotide sequence ID" value="NZ_CP055153.1"/>
</dbReference>
<reference evidence="2 3" key="1">
    <citation type="submission" date="2020-06" db="EMBL/GenBank/DDBJ databases">
        <authorList>
            <person name="Hwang Y.J."/>
        </authorList>
    </citation>
    <scope>NUCLEOTIDE SEQUENCE [LARGE SCALE GENOMIC DNA]</scope>
    <source>
        <strain evidence="2 3">KUDC8001</strain>
    </source>
</reference>
<evidence type="ECO:0000259" key="1">
    <source>
        <dbReference type="Pfam" id="PF07883"/>
    </source>
</evidence>
<dbReference type="KEGG" id="add:HUW48_00745"/>
<dbReference type="Pfam" id="PF07883">
    <property type="entry name" value="Cupin_2"/>
    <property type="match status" value="1"/>
</dbReference>
<dbReference type="PANTHER" id="PTHR37694">
    <property type="entry name" value="SLR8022 PROTEIN"/>
    <property type="match status" value="1"/>
</dbReference>
<protein>
    <submittedName>
        <fullName evidence="2">Cupin domain-containing protein</fullName>
    </submittedName>
</protein>
<accession>A0A7L7L238</accession>
<dbReference type="Gene3D" id="2.60.120.10">
    <property type="entry name" value="Jelly Rolls"/>
    <property type="match status" value="1"/>
</dbReference>
<dbReference type="InterPro" id="IPR011051">
    <property type="entry name" value="RmlC_Cupin_sf"/>
</dbReference>
<name>A0A7L7L238_9BACT</name>
<dbReference type="Proteomes" id="UP000514509">
    <property type="component" value="Chromosome"/>
</dbReference>